<evidence type="ECO:0000259" key="3">
    <source>
        <dbReference type="Pfam" id="PF08100"/>
    </source>
</evidence>
<keyword evidence="4" id="KW-1185">Reference proteome</keyword>
<dbReference type="Gene3D" id="3.40.50.150">
    <property type="entry name" value="Vaccinia Virus protein VP39"/>
    <property type="match status" value="1"/>
</dbReference>
<dbReference type="SUPFAM" id="SSF53335">
    <property type="entry name" value="S-adenosyl-L-methionine-dependent methyltransferases"/>
    <property type="match status" value="1"/>
</dbReference>
<dbReference type="GO" id="GO:0008171">
    <property type="term" value="F:O-methyltransferase activity"/>
    <property type="evidence" value="ECO:0007669"/>
    <property type="project" value="InterPro"/>
</dbReference>
<evidence type="ECO:0000256" key="1">
    <source>
        <dbReference type="SAM" id="MobiDB-lite"/>
    </source>
</evidence>
<reference evidence="5" key="1">
    <citation type="submission" date="2025-08" db="UniProtKB">
        <authorList>
            <consortium name="RefSeq"/>
        </authorList>
    </citation>
    <scope>IDENTIFICATION</scope>
    <source>
        <tissue evidence="5">White muscle</tissue>
    </source>
</reference>
<dbReference type="InterPro" id="IPR036388">
    <property type="entry name" value="WH-like_DNA-bd_sf"/>
</dbReference>
<organism evidence="4 5">
    <name type="scientific">Salvelinus namaycush</name>
    <name type="common">Lake trout</name>
    <name type="synonym">Salmo namaycush</name>
    <dbReference type="NCBI Taxonomy" id="8040"/>
    <lineage>
        <taxon>Eukaryota</taxon>
        <taxon>Metazoa</taxon>
        <taxon>Chordata</taxon>
        <taxon>Craniata</taxon>
        <taxon>Vertebrata</taxon>
        <taxon>Euteleostomi</taxon>
        <taxon>Actinopterygii</taxon>
        <taxon>Neopterygii</taxon>
        <taxon>Teleostei</taxon>
        <taxon>Protacanthopterygii</taxon>
        <taxon>Salmoniformes</taxon>
        <taxon>Salmonidae</taxon>
        <taxon>Salmoninae</taxon>
        <taxon>Salvelinus</taxon>
    </lineage>
</organism>
<dbReference type="Proteomes" id="UP000808372">
    <property type="component" value="Chromosome 19"/>
</dbReference>
<protein>
    <submittedName>
        <fullName evidence="5">Acetylserotonin O-methyltransferase-like</fullName>
    </submittedName>
</protein>
<dbReference type="InterPro" id="IPR012967">
    <property type="entry name" value="COMT_dimerisation"/>
</dbReference>
<dbReference type="GO" id="GO:0046983">
    <property type="term" value="F:protein dimerization activity"/>
    <property type="evidence" value="ECO:0007669"/>
    <property type="project" value="InterPro"/>
</dbReference>
<dbReference type="Pfam" id="PF08100">
    <property type="entry name" value="Dimerisation"/>
    <property type="match status" value="1"/>
</dbReference>
<name>A0A8U1H6A1_SALNM</name>
<dbReference type="RefSeq" id="XP_038870210.1">
    <property type="nucleotide sequence ID" value="XM_039014282.1"/>
</dbReference>
<dbReference type="InterPro" id="IPR029063">
    <property type="entry name" value="SAM-dependent_MTases_sf"/>
</dbReference>
<feature type="region of interest" description="Disordered" evidence="1">
    <location>
        <begin position="201"/>
        <end position="231"/>
    </location>
</feature>
<dbReference type="AlphaFoldDB" id="A0A8U1H6A1"/>
<gene>
    <name evidence="5" type="primary">LOC120063973</name>
</gene>
<feature type="domain" description="O-methyltransferase C-terminal" evidence="2">
    <location>
        <begin position="88"/>
        <end position="157"/>
    </location>
</feature>
<accession>A0A8U1H6A1</accession>
<proteinExistence type="predicted"/>
<feature type="compositionally biased region" description="Polar residues" evidence="1">
    <location>
        <begin position="201"/>
        <end position="225"/>
    </location>
</feature>
<dbReference type="KEGG" id="snh:120063973"/>
<dbReference type="Gene3D" id="1.10.10.10">
    <property type="entry name" value="Winged helix-like DNA-binding domain superfamily/Winged helix DNA-binding domain"/>
    <property type="match status" value="1"/>
</dbReference>
<evidence type="ECO:0000313" key="5">
    <source>
        <dbReference type="RefSeq" id="XP_038870210.1"/>
    </source>
</evidence>
<sequence length="231" mass="25841">MELAAGTTNAAAAAAYTQKILDYVEGFLVSKTLFTVCEMGLFDLLASSRRPLSLEEVVQVIRASLSGTEKLYLTRSIHYSSKTIYLCWHYLIDAVREGSNQYEKAFGVKFDDLFETMYRSEEERVQFMQLMPSIWNICGRDVVTAFDLSPFRTIYCTTSGPSWKGAKVKKLANINGSQRFSTTDNGNQRCSTMDNGYQRFSATDSGNQRFGSTDSGNQRFSSTHTGGVPLH</sequence>
<feature type="domain" description="O-methyltransferase dimerisation" evidence="3">
    <location>
        <begin position="21"/>
        <end position="71"/>
    </location>
</feature>
<dbReference type="GeneID" id="120063973"/>
<evidence type="ECO:0000313" key="4">
    <source>
        <dbReference type="Proteomes" id="UP000808372"/>
    </source>
</evidence>
<dbReference type="InterPro" id="IPR001077">
    <property type="entry name" value="COMT_C"/>
</dbReference>
<dbReference type="Pfam" id="PF00891">
    <property type="entry name" value="Methyltransf_2"/>
    <property type="match status" value="1"/>
</dbReference>
<evidence type="ECO:0000259" key="2">
    <source>
        <dbReference type="Pfam" id="PF00891"/>
    </source>
</evidence>